<dbReference type="AlphaFoldDB" id="A0A7R9D5D2"/>
<sequence>MDINWSTLTVKSEPKEDEEYDIHQEVKLEMECEVDLPIKSPESVKVEVRDYQQPEYIQVPVTIPPIKEELCCDLPIKSPEVVKVEECDYQQPEYIQVPVTIPPIKEELCANPANLQCPSLLEQYGGTSVQSEDDSLKRCKYINHGGTSSSESCKEDEGSNWAKGAKHERTQYRGTCSQEGCPKVAQRGGNCVKHGGTQYRKTCEEEGCVKQARGGDNKCVKHGGTNNHRTCKEEGREVDVLHMEGLITTSYAEKKVALNRLRAETDVSNMAGVIIIGRAEKKGVSNRFREGVNVLNMEGASTIRCVKKKGALNRLREEVVAINMEEHITIRPAKKKGVINRLEEEISVLNMEGPSIIRHVKKKGALNRLRKGVAVLHMEGAQMVRNNPPLSGVISDAGKSGIMGPKSGTQQGMELASDALRNNTSLTLWKRARRMGVDIPKLKTKSWTEDSLESALGYPQIWCHVC</sequence>
<reference evidence="1" key="1">
    <citation type="submission" date="2020-11" db="EMBL/GenBank/DDBJ databases">
        <authorList>
            <person name="Tran Van P."/>
        </authorList>
    </citation>
    <scope>NUCLEOTIDE SEQUENCE</scope>
</reference>
<dbReference type="EMBL" id="OD003037">
    <property type="protein sequence ID" value="CAD7406880.1"/>
    <property type="molecule type" value="Genomic_DNA"/>
</dbReference>
<organism evidence="1">
    <name type="scientific">Timema poppense</name>
    <name type="common">Walking stick</name>
    <dbReference type="NCBI Taxonomy" id="170557"/>
    <lineage>
        <taxon>Eukaryota</taxon>
        <taxon>Metazoa</taxon>
        <taxon>Ecdysozoa</taxon>
        <taxon>Arthropoda</taxon>
        <taxon>Hexapoda</taxon>
        <taxon>Insecta</taxon>
        <taxon>Pterygota</taxon>
        <taxon>Neoptera</taxon>
        <taxon>Polyneoptera</taxon>
        <taxon>Phasmatodea</taxon>
        <taxon>Timematodea</taxon>
        <taxon>Timematoidea</taxon>
        <taxon>Timematidae</taxon>
        <taxon>Timema</taxon>
    </lineage>
</organism>
<evidence type="ECO:0000313" key="1">
    <source>
        <dbReference type="EMBL" id="CAD7406880.1"/>
    </source>
</evidence>
<accession>A0A7R9D5D2</accession>
<dbReference type="PANTHER" id="PTHR31827:SF1">
    <property type="entry name" value="EMB|CAB89363.1"/>
    <property type="match status" value="1"/>
</dbReference>
<proteinExistence type="predicted"/>
<protein>
    <submittedName>
        <fullName evidence="1">Uncharacterized protein</fullName>
    </submittedName>
</protein>
<gene>
    <name evidence="1" type="ORF">TPSB3V08_LOCUS5623</name>
</gene>
<name>A0A7R9D5D2_TIMPO</name>
<dbReference type="PANTHER" id="PTHR31827">
    <property type="entry name" value="EMB|CAB89363.1"/>
    <property type="match status" value="1"/>
</dbReference>